<evidence type="ECO:0000256" key="1">
    <source>
        <dbReference type="SAM" id="MobiDB-lite"/>
    </source>
</evidence>
<reference evidence="2 3" key="1">
    <citation type="submission" date="2014-12" db="EMBL/GenBank/DDBJ databases">
        <authorList>
            <person name="Neuveglise Cecile"/>
        </authorList>
    </citation>
    <scope>NUCLEOTIDE SEQUENCE [LARGE SCALE GENOMIC DNA]</scope>
    <source>
        <strain evidence="2 3">CBS 12615</strain>
    </source>
</reference>
<feature type="region of interest" description="Disordered" evidence="1">
    <location>
        <begin position="42"/>
        <end position="63"/>
    </location>
</feature>
<keyword evidence="3" id="KW-1185">Reference proteome</keyword>
<accession>A0A0C7MXV9</accession>
<sequence>MPDKNAESHDKGNLVGSIAGSVLGADAGNKLHLGTVGGIASSVLGSGQGSKAENKIKEKIDNH</sequence>
<name>A0A0C7MXV9_9SACH</name>
<organism evidence="2 3">
    <name type="scientific">Lachancea lanzarotensis</name>
    <dbReference type="NCBI Taxonomy" id="1245769"/>
    <lineage>
        <taxon>Eukaryota</taxon>
        <taxon>Fungi</taxon>
        <taxon>Dikarya</taxon>
        <taxon>Ascomycota</taxon>
        <taxon>Saccharomycotina</taxon>
        <taxon>Saccharomycetes</taxon>
        <taxon>Saccharomycetales</taxon>
        <taxon>Saccharomycetaceae</taxon>
        <taxon>Lachancea</taxon>
    </lineage>
</organism>
<evidence type="ECO:0000313" key="2">
    <source>
        <dbReference type="EMBL" id="CEP64846.1"/>
    </source>
</evidence>
<feature type="compositionally biased region" description="Basic and acidic residues" evidence="1">
    <location>
        <begin position="52"/>
        <end position="63"/>
    </location>
</feature>
<dbReference type="EMBL" id="LN736373">
    <property type="protein sequence ID" value="CEP64846.1"/>
    <property type="molecule type" value="Genomic_DNA"/>
</dbReference>
<dbReference type="GeneID" id="34688415"/>
<dbReference type="HOGENOM" id="CLU_2886222_0_0_1"/>
<protein>
    <submittedName>
        <fullName evidence="2">LALA0S14e00606g1_1</fullName>
    </submittedName>
</protein>
<evidence type="ECO:0000313" key="3">
    <source>
        <dbReference type="Proteomes" id="UP000054304"/>
    </source>
</evidence>
<dbReference type="RefSeq" id="XP_022631046.1">
    <property type="nucleotide sequence ID" value="XM_022771521.1"/>
</dbReference>
<dbReference type="AlphaFoldDB" id="A0A0C7MXV9"/>
<gene>
    <name evidence="2" type="ORF">LALA0_S14e00606g</name>
</gene>
<dbReference type="OrthoDB" id="4030347at2759"/>
<proteinExistence type="predicted"/>
<dbReference type="Proteomes" id="UP000054304">
    <property type="component" value="Unassembled WGS sequence"/>
</dbReference>